<reference evidence="2 3" key="1">
    <citation type="submission" date="2023-07" db="EMBL/GenBank/DDBJ databases">
        <title>Genomic Encyclopedia of Type Strains, Phase IV (KMG-IV): sequencing the most valuable type-strain genomes for metagenomic binning, comparative biology and taxonomic classification.</title>
        <authorList>
            <person name="Goeker M."/>
        </authorList>
    </citation>
    <scope>NUCLEOTIDE SEQUENCE [LARGE SCALE GENOMIC DNA]</scope>
    <source>
        <strain evidence="2 3">DSM 19619</strain>
    </source>
</reference>
<dbReference type="RefSeq" id="WP_307277068.1">
    <property type="nucleotide sequence ID" value="NZ_JAUSVX010000009.1"/>
</dbReference>
<sequence>MSRGSAARWVGLVLGLVLLGAPAAHAADLVEKIVLVRHGEKPAAGLGQLDCQGLNRALALPPVIARMFGKPDAIFAPAPSVQKTDDGEPYDYVRPLATIEPTAIAFGLPVHAGIGVSDRKGLAQALTQPAYQNAFVLVAWEHKIAEKVAKDLIADHGGDPDAVPNWRGDDFDSIYVVTITRSGDAVKAAFEHAGEGLDGRPTTCP</sequence>
<feature type="signal peptide" evidence="1">
    <location>
        <begin position="1"/>
        <end position="26"/>
    </location>
</feature>
<evidence type="ECO:0000313" key="3">
    <source>
        <dbReference type="Proteomes" id="UP001242480"/>
    </source>
</evidence>
<evidence type="ECO:0008006" key="4">
    <source>
        <dbReference type="Google" id="ProtNLM"/>
    </source>
</evidence>
<keyword evidence="3" id="KW-1185">Reference proteome</keyword>
<protein>
    <recommendedName>
        <fullName evidence="4">Histidine phosphatase family protein</fullName>
    </recommendedName>
</protein>
<feature type="chain" id="PRO_5045409635" description="Histidine phosphatase family protein" evidence="1">
    <location>
        <begin position="27"/>
        <end position="205"/>
    </location>
</feature>
<dbReference type="Proteomes" id="UP001242480">
    <property type="component" value="Unassembled WGS sequence"/>
</dbReference>
<gene>
    <name evidence="2" type="ORF">QO011_004636</name>
</gene>
<dbReference type="EMBL" id="JAUSVX010000009">
    <property type="protein sequence ID" value="MDQ0471611.1"/>
    <property type="molecule type" value="Genomic_DNA"/>
</dbReference>
<evidence type="ECO:0000256" key="1">
    <source>
        <dbReference type="SAM" id="SignalP"/>
    </source>
</evidence>
<keyword evidence="1" id="KW-0732">Signal</keyword>
<accession>A0ABU0JBF1</accession>
<comment type="caution">
    <text evidence="2">The sequence shown here is derived from an EMBL/GenBank/DDBJ whole genome shotgun (WGS) entry which is preliminary data.</text>
</comment>
<evidence type="ECO:0000313" key="2">
    <source>
        <dbReference type="EMBL" id="MDQ0471611.1"/>
    </source>
</evidence>
<name>A0ABU0JBF1_9HYPH</name>
<organism evidence="2 3">
    <name type="scientific">Labrys wisconsinensis</name>
    <dbReference type="NCBI Taxonomy" id="425677"/>
    <lineage>
        <taxon>Bacteria</taxon>
        <taxon>Pseudomonadati</taxon>
        <taxon>Pseudomonadota</taxon>
        <taxon>Alphaproteobacteria</taxon>
        <taxon>Hyphomicrobiales</taxon>
        <taxon>Xanthobacteraceae</taxon>
        <taxon>Labrys</taxon>
    </lineage>
</organism>
<proteinExistence type="predicted"/>